<dbReference type="OrthoDB" id="9777457at2"/>
<dbReference type="SUPFAM" id="SSF82171">
    <property type="entry name" value="DPP6 N-terminal domain-like"/>
    <property type="match status" value="1"/>
</dbReference>
<evidence type="ECO:0000313" key="9">
    <source>
        <dbReference type="EMBL" id="QES87317.1"/>
    </source>
</evidence>
<evidence type="ECO:0000259" key="7">
    <source>
        <dbReference type="Pfam" id="PF00326"/>
    </source>
</evidence>
<evidence type="ECO:0000256" key="5">
    <source>
        <dbReference type="ARBA" id="ARBA00032596"/>
    </source>
</evidence>
<keyword evidence="2" id="KW-0378">Hydrolase</keyword>
<dbReference type="Proteomes" id="UP000292424">
    <property type="component" value="Chromosome"/>
</dbReference>
<dbReference type="InterPro" id="IPR002469">
    <property type="entry name" value="Peptidase_S9B_N"/>
</dbReference>
<dbReference type="RefSeq" id="WP_131328195.1">
    <property type="nucleotide sequence ID" value="NZ_CP044016.1"/>
</dbReference>
<dbReference type="GO" id="GO:0004252">
    <property type="term" value="F:serine-type endopeptidase activity"/>
    <property type="evidence" value="ECO:0007669"/>
    <property type="project" value="InterPro"/>
</dbReference>
<keyword evidence="10" id="KW-1185">Reference proteome</keyword>
<dbReference type="GO" id="GO:0008239">
    <property type="term" value="F:dipeptidyl-peptidase activity"/>
    <property type="evidence" value="ECO:0007669"/>
    <property type="project" value="TreeGrafter"/>
</dbReference>
<evidence type="ECO:0000256" key="6">
    <source>
        <dbReference type="ARBA" id="ARBA00045885"/>
    </source>
</evidence>
<evidence type="ECO:0000259" key="8">
    <source>
        <dbReference type="Pfam" id="PF00930"/>
    </source>
</evidence>
<dbReference type="Pfam" id="PF00326">
    <property type="entry name" value="Peptidase_S9"/>
    <property type="match status" value="1"/>
</dbReference>
<dbReference type="PANTHER" id="PTHR11731:SF193">
    <property type="entry name" value="DIPEPTIDYL PEPTIDASE 9"/>
    <property type="match status" value="1"/>
</dbReference>
<reference evidence="9 10" key="1">
    <citation type="submission" date="2019-09" db="EMBL/GenBank/DDBJ databases">
        <title>Complete genome sequence of Arachidicoccus sp. B3-10 isolated from apple orchard soil.</title>
        <authorList>
            <person name="Kim H.S."/>
            <person name="Han K.-I."/>
            <person name="Suh M.K."/>
            <person name="Lee K.C."/>
            <person name="Eom M.K."/>
            <person name="Kim J.-S."/>
            <person name="Kang S.W."/>
            <person name="Sin Y."/>
            <person name="Lee J.-S."/>
        </authorList>
    </citation>
    <scope>NUCLEOTIDE SEQUENCE [LARGE SCALE GENOMIC DNA]</scope>
    <source>
        <strain evidence="9 10">B3-10</strain>
    </source>
</reference>
<evidence type="ECO:0000256" key="3">
    <source>
        <dbReference type="ARBA" id="ARBA00022990"/>
    </source>
</evidence>
<evidence type="ECO:0000313" key="10">
    <source>
        <dbReference type="Proteomes" id="UP000292424"/>
    </source>
</evidence>
<dbReference type="Gene3D" id="2.120.10.30">
    <property type="entry name" value="TolB, C-terminal domain"/>
    <property type="match status" value="2"/>
</dbReference>
<dbReference type="InterPro" id="IPR029058">
    <property type="entry name" value="AB_hydrolase_fold"/>
</dbReference>
<gene>
    <name evidence="9" type="ORF">E0W69_001120</name>
</gene>
<dbReference type="KEGG" id="arac:E0W69_001120"/>
<feature type="domain" description="Peptidase S9 prolyl oligopeptidase catalytic" evidence="7">
    <location>
        <begin position="494"/>
        <end position="690"/>
    </location>
</feature>
<dbReference type="InterPro" id="IPR002471">
    <property type="entry name" value="Pept_S9_AS"/>
</dbReference>
<comment type="function">
    <text evidence="6">This enzyme catalyzes the hydrolysis of the N-terminal peptide bond of an N-acetylated peptide to generate an N-acetylated amino acid and a peptide with a free N-terminus. It preferentially cleaves off Ac-Ala, Ac-Met and Ac-Ser. Also, involved in the degradation of oxidized and glycated proteins.</text>
</comment>
<dbReference type="PANTHER" id="PTHR11731">
    <property type="entry name" value="PROTEASE FAMILY S9B,C DIPEPTIDYL-PEPTIDASE IV-RELATED"/>
    <property type="match status" value="1"/>
</dbReference>
<protein>
    <recommendedName>
        <fullName evidence="5">Acyl-peptide hydrolase</fullName>
    </recommendedName>
    <alternativeName>
        <fullName evidence="4">Acylaminoacyl-peptidase</fullName>
    </alternativeName>
</protein>
<keyword evidence="1" id="KW-0645">Protease</keyword>
<dbReference type="GO" id="GO:0006508">
    <property type="term" value="P:proteolysis"/>
    <property type="evidence" value="ECO:0007669"/>
    <property type="project" value="UniProtKB-KW"/>
</dbReference>
<dbReference type="InterPro" id="IPR011042">
    <property type="entry name" value="6-blade_b-propeller_TolB-like"/>
</dbReference>
<dbReference type="EMBL" id="CP044016">
    <property type="protein sequence ID" value="QES87317.1"/>
    <property type="molecule type" value="Genomic_DNA"/>
</dbReference>
<name>A0A5P2FWN3_9BACT</name>
<dbReference type="PROSITE" id="PS00708">
    <property type="entry name" value="PRO_ENDOPEP_SER"/>
    <property type="match status" value="1"/>
</dbReference>
<keyword evidence="3" id="KW-0007">Acetylation</keyword>
<evidence type="ECO:0000256" key="1">
    <source>
        <dbReference type="ARBA" id="ARBA00022670"/>
    </source>
</evidence>
<dbReference type="Gene3D" id="3.40.50.1820">
    <property type="entry name" value="alpha/beta hydrolase"/>
    <property type="match status" value="1"/>
</dbReference>
<feature type="domain" description="Dipeptidylpeptidase IV N-terminal" evidence="8">
    <location>
        <begin position="297"/>
        <end position="407"/>
    </location>
</feature>
<evidence type="ECO:0000256" key="2">
    <source>
        <dbReference type="ARBA" id="ARBA00022801"/>
    </source>
</evidence>
<dbReference type="InterPro" id="IPR001375">
    <property type="entry name" value="Peptidase_S9_cat"/>
</dbReference>
<accession>A0A5P2FWN3</accession>
<dbReference type="InterPro" id="IPR011659">
    <property type="entry name" value="WD40"/>
</dbReference>
<dbReference type="Pfam" id="PF07676">
    <property type="entry name" value="PD40"/>
    <property type="match status" value="2"/>
</dbReference>
<dbReference type="AlphaFoldDB" id="A0A5P2FWN3"/>
<dbReference type="SUPFAM" id="SSF53474">
    <property type="entry name" value="alpha/beta-Hydrolases"/>
    <property type="match status" value="1"/>
</dbReference>
<sequence length="693" mass="79235">MNYIKNTFLFLFLILICRTTKAQQFMMKSILDYPIISDLNVGSDYYSLYWVAGKKGARNIYYYDPTSKKTHRLTNFTSEEELEISQLQINSKQQILAFVRGGDHGGYLNHLPLNPNSNPINPGISIWIFYLKDNRMEKIALGDNFQLSPDGKKIAFTQNGDIWMCHLDHPYEQKLAVNIFGKCSDLQWSPDSKQLAFVSNRNQHSFLAIYTDSTTPIRYIDPSFQKDNNPKWSPDGRQLAFIRHFEQRIPTDSILKRIPEKWQIRLYNLTNGTTDSLYSSKNTLASGSEPNTSGGFNLNWVNNQQIYFLSNANNWTNLYLLNTKGKSVQNITPGNYTVEYPTLSPDKKSIVYSSNFQDIDRRHLQKVNIENGKITLLTSGNNSEVYPHLLADNESLFYLKSEATTPPLPVLNSNNKNINIAEVGPSFPQIGELVSPKEITFPSTNGFTIHGQLFLPNNKSKHFPIILFLHGGPNRQMILDWHYSSYYSNCYAVNQYLLNHGYAVLSINYRNGIGYGYAFDEPENTYSQGASEYEDILAATKWIKTQSNLDYNKIGVYGGSYGGYLTSLALSKNSDIFKAGVDLHGVHFHEPEEAINKYSEAPDLKQSLEIEKKSFALNYVANWTSPVLLIHGDDDRNVDFIQSKKLADQLENYHVPFEYLVIPDDSHHWMKYSNQVKIDQATVDFLMKHIPIN</sequence>
<proteinExistence type="predicted"/>
<dbReference type="InterPro" id="IPR050278">
    <property type="entry name" value="Serine_Prot_S9B/DPPIV"/>
</dbReference>
<dbReference type="Pfam" id="PF00930">
    <property type="entry name" value="DPPIV_N"/>
    <property type="match status" value="1"/>
</dbReference>
<organism evidence="9 10">
    <name type="scientific">Rhizosphaericola mali</name>
    <dbReference type="NCBI Taxonomy" id="2545455"/>
    <lineage>
        <taxon>Bacteria</taxon>
        <taxon>Pseudomonadati</taxon>
        <taxon>Bacteroidota</taxon>
        <taxon>Chitinophagia</taxon>
        <taxon>Chitinophagales</taxon>
        <taxon>Chitinophagaceae</taxon>
        <taxon>Rhizosphaericola</taxon>
    </lineage>
</organism>
<evidence type="ECO:0000256" key="4">
    <source>
        <dbReference type="ARBA" id="ARBA00032284"/>
    </source>
</evidence>